<dbReference type="RefSeq" id="WP_068835559.1">
    <property type="nucleotide sequence ID" value="NZ_JBHSMX010000021.1"/>
</dbReference>
<name>A0ABW0QCV8_9BURK</name>
<dbReference type="EMBL" id="JBHSMX010000021">
    <property type="protein sequence ID" value="MFC5521992.1"/>
    <property type="molecule type" value="Genomic_DNA"/>
</dbReference>
<proteinExistence type="predicted"/>
<comment type="caution">
    <text evidence="1">The sequence shown here is derived from an EMBL/GenBank/DDBJ whole genome shotgun (WGS) entry which is preliminary data.</text>
</comment>
<sequence>MNQAFHLDFLGGQQRFSIPGGVFLAAGIALAGWQLLEYSQFLQANAELHSELQGTLERLKINKQDVKRQPAQTPQERSAIALARAATDQLNYPWDSLLNLVETAQHPDVALLALEPKSRNGQIRLTAEAKDATAMMGYVAGLQQNPLLQNAFLTTHQVQLQQPGTPFKFQVLGQWKGIQTATPSDSAVDATTTADINDKVAP</sequence>
<evidence type="ECO:0000313" key="2">
    <source>
        <dbReference type="Proteomes" id="UP001596084"/>
    </source>
</evidence>
<gene>
    <name evidence="1" type="ORF">ACFPP7_13880</name>
</gene>
<keyword evidence="2" id="KW-1185">Reference proteome</keyword>
<reference evidence="2" key="1">
    <citation type="journal article" date="2019" name="Int. J. Syst. Evol. Microbiol.">
        <title>The Global Catalogue of Microorganisms (GCM) 10K type strain sequencing project: providing services to taxonomists for standard genome sequencing and annotation.</title>
        <authorList>
            <consortium name="The Broad Institute Genomics Platform"/>
            <consortium name="The Broad Institute Genome Sequencing Center for Infectious Disease"/>
            <person name="Wu L."/>
            <person name="Ma J."/>
        </authorList>
    </citation>
    <scope>NUCLEOTIDE SEQUENCE [LARGE SCALE GENOMIC DNA]</scope>
    <source>
        <strain evidence="2">CGMCC 4.7277</strain>
    </source>
</reference>
<accession>A0ABW0QCV8</accession>
<protein>
    <submittedName>
        <fullName evidence="1">Uncharacterized protein</fullName>
    </submittedName>
</protein>
<evidence type="ECO:0000313" key="1">
    <source>
        <dbReference type="EMBL" id="MFC5521992.1"/>
    </source>
</evidence>
<dbReference type="Proteomes" id="UP001596084">
    <property type="component" value="Unassembled WGS sequence"/>
</dbReference>
<organism evidence="1 2">
    <name type="scientific">Polaromonas jejuensis</name>
    <dbReference type="NCBI Taxonomy" id="457502"/>
    <lineage>
        <taxon>Bacteria</taxon>
        <taxon>Pseudomonadati</taxon>
        <taxon>Pseudomonadota</taxon>
        <taxon>Betaproteobacteria</taxon>
        <taxon>Burkholderiales</taxon>
        <taxon>Comamonadaceae</taxon>
        <taxon>Polaromonas</taxon>
    </lineage>
</organism>